<evidence type="ECO:0000313" key="16">
    <source>
        <dbReference type="EMBL" id="VGO20028.1"/>
    </source>
</evidence>
<dbReference type="EMBL" id="CAAHFH010000001">
    <property type="protein sequence ID" value="VGO20028.1"/>
    <property type="molecule type" value="Genomic_DNA"/>
</dbReference>
<dbReference type="AlphaFoldDB" id="A0A6C2UIT6"/>
<evidence type="ECO:0000256" key="6">
    <source>
        <dbReference type="ARBA" id="ARBA00022605"/>
    </source>
</evidence>
<dbReference type="InterPro" id="IPR013785">
    <property type="entry name" value="Aldolase_TIM"/>
</dbReference>
<dbReference type="SMART" id="SM01130">
    <property type="entry name" value="DHDPS"/>
    <property type="match status" value="1"/>
</dbReference>
<dbReference type="GO" id="GO:0009089">
    <property type="term" value="P:lysine biosynthetic process via diaminopimelate"/>
    <property type="evidence" value="ECO:0007669"/>
    <property type="project" value="UniProtKB-UniRule"/>
</dbReference>
<evidence type="ECO:0000256" key="8">
    <source>
        <dbReference type="ARBA" id="ARBA00023154"/>
    </source>
</evidence>
<evidence type="ECO:0000256" key="4">
    <source>
        <dbReference type="ARBA" id="ARBA00012086"/>
    </source>
</evidence>
<dbReference type="CDD" id="cd00950">
    <property type="entry name" value="DHDPS"/>
    <property type="match status" value="1"/>
</dbReference>
<evidence type="ECO:0000256" key="14">
    <source>
        <dbReference type="PIRSR" id="PIRSR001365-1"/>
    </source>
</evidence>
<gene>
    <name evidence="16" type="primary">dapA_1</name>
    <name evidence="12" type="synonym">dapA</name>
    <name evidence="16" type="ORF">SCARR_02088</name>
</gene>
<keyword evidence="5 12" id="KW-0963">Cytoplasm</keyword>
<evidence type="ECO:0000256" key="12">
    <source>
        <dbReference type="HAMAP-Rule" id="MF_00418"/>
    </source>
</evidence>
<comment type="subunit">
    <text evidence="12">Homotetramer; dimer of dimers.</text>
</comment>
<feature type="active site" description="Schiff-base intermediate with substrate" evidence="12 14">
    <location>
        <position position="161"/>
    </location>
</feature>
<dbReference type="Proteomes" id="UP000346198">
    <property type="component" value="Unassembled WGS sequence"/>
</dbReference>
<feature type="binding site" evidence="12 15">
    <location>
        <position position="46"/>
    </location>
    <ligand>
        <name>pyruvate</name>
        <dbReference type="ChEBI" id="CHEBI:15361"/>
    </ligand>
</feature>
<dbReference type="GO" id="GO:0019877">
    <property type="term" value="P:diaminopimelate biosynthetic process"/>
    <property type="evidence" value="ECO:0007669"/>
    <property type="project" value="UniProtKB-UniRule"/>
</dbReference>
<dbReference type="RefSeq" id="WP_168433214.1">
    <property type="nucleotide sequence ID" value="NZ_CAAHFH010000001.1"/>
</dbReference>
<dbReference type="PANTHER" id="PTHR12128">
    <property type="entry name" value="DIHYDRODIPICOLINATE SYNTHASE"/>
    <property type="match status" value="1"/>
</dbReference>
<comment type="subcellular location">
    <subcellularLocation>
        <location evidence="12">Cytoplasm</location>
    </subcellularLocation>
</comment>
<feature type="binding site" evidence="12 15">
    <location>
        <position position="201"/>
    </location>
    <ligand>
        <name>pyruvate</name>
        <dbReference type="ChEBI" id="CHEBI:15361"/>
    </ligand>
</feature>
<reference evidence="16 17" key="1">
    <citation type="submission" date="2019-04" db="EMBL/GenBank/DDBJ databases">
        <authorList>
            <person name="Van Vliet M D."/>
        </authorList>
    </citation>
    <scope>NUCLEOTIDE SEQUENCE [LARGE SCALE GENOMIC DNA]</scope>
    <source>
        <strain evidence="16 17">F21</strain>
    </source>
</reference>
<evidence type="ECO:0000256" key="15">
    <source>
        <dbReference type="PIRSR" id="PIRSR001365-2"/>
    </source>
</evidence>
<feature type="active site" description="Proton donor/acceptor" evidence="12 14">
    <location>
        <position position="133"/>
    </location>
</feature>
<dbReference type="EC" id="4.3.3.7" evidence="4 12"/>
<dbReference type="PROSITE" id="PS00666">
    <property type="entry name" value="DHDPS_2"/>
    <property type="match status" value="1"/>
</dbReference>
<proteinExistence type="inferred from homology"/>
<organism evidence="16 17">
    <name type="scientific">Pontiella sulfatireligans</name>
    <dbReference type="NCBI Taxonomy" id="2750658"/>
    <lineage>
        <taxon>Bacteria</taxon>
        <taxon>Pseudomonadati</taxon>
        <taxon>Kiritimatiellota</taxon>
        <taxon>Kiritimatiellia</taxon>
        <taxon>Kiritimatiellales</taxon>
        <taxon>Pontiellaceae</taxon>
        <taxon>Pontiella</taxon>
    </lineage>
</organism>
<comment type="pathway">
    <text evidence="2 12">Amino-acid biosynthesis; L-lysine biosynthesis via DAP pathway; (S)-tetrahydrodipicolinate from L-aspartate: step 3/4.</text>
</comment>
<feature type="site" description="Part of a proton relay during catalysis" evidence="12">
    <location>
        <position position="45"/>
    </location>
</feature>
<dbReference type="InterPro" id="IPR020624">
    <property type="entry name" value="Schiff_base-form_aldolases_CS"/>
</dbReference>
<dbReference type="SUPFAM" id="SSF51569">
    <property type="entry name" value="Aldolase"/>
    <property type="match status" value="1"/>
</dbReference>
<dbReference type="PRINTS" id="PR00146">
    <property type="entry name" value="DHPICSNTHASE"/>
</dbReference>
<sequence length="289" mass="30398">MYFTGVYTALVTPFAADGSVDFQKLEELVEFNIAGGVDGIVPVGTTGESPTLRPAEHLKVIETVVAKAAGRCKIMAGTGANSTAEAVELTEAAKEFGIDGTLQVTPYYNKPNNMGLVRHFASVADIGVPVVLYNVPGRAACEIPLEVVAELAQHPDIVSVKEAAGSVQRVTDIKALCEIEVVSGDDSLALPMIKAGACGVISVASNIIPAEVVALIQAALSGDYAFAQAQHDKYAQLFNDLFIDTNPIPIKAAMAMKGMLEETYRLPMCSTTDENKAVLRASLEVAGVL</sequence>
<evidence type="ECO:0000256" key="1">
    <source>
        <dbReference type="ARBA" id="ARBA00003294"/>
    </source>
</evidence>
<comment type="catalytic activity">
    <reaction evidence="11 12">
        <text>L-aspartate 4-semialdehyde + pyruvate = (2S,4S)-4-hydroxy-2,3,4,5-tetrahydrodipicolinate + H2O + H(+)</text>
        <dbReference type="Rhea" id="RHEA:34171"/>
        <dbReference type="ChEBI" id="CHEBI:15361"/>
        <dbReference type="ChEBI" id="CHEBI:15377"/>
        <dbReference type="ChEBI" id="CHEBI:15378"/>
        <dbReference type="ChEBI" id="CHEBI:67139"/>
        <dbReference type="ChEBI" id="CHEBI:537519"/>
        <dbReference type="EC" id="4.3.3.7"/>
    </reaction>
</comment>
<evidence type="ECO:0000256" key="9">
    <source>
        <dbReference type="ARBA" id="ARBA00023239"/>
    </source>
</evidence>
<dbReference type="InterPro" id="IPR020625">
    <property type="entry name" value="Schiff_base-form_aldolases_AS"/>
</dbReference>
<evidence type="ECO:0000256" key="13">
    <source>
        <dbReference type="PIRNR" id="PIRNR001365"/>
    </source>
</evidence>
<protein>
    <recommendedName>
        <fullName evidence="4 12">4-hydroxy-tetrahydrodipicolinate synthase</fullName>
        <shortName evidence="12">HTPA synthase</shortName>
        <ecNumber evidence="4 12">4.3.3.7</ecNumber>
    </recommendedName>
</protein>
<dbReference type="Pfam" id="PF00701">
    <property type="entry name" value="DHDPS"/>
    <property type="match status" value="1"/>
</dbReference>
<dbReference type="NCBIfam" id="TIGR00674">
    <property type="entry name" value="dapA"/>
    <property type="match status" value="1"/>
</dbReference>
<dbReference type="GO" id="GO:0008840">
    <property type="term" value="F:4-hydroxy-tetrahydrodipicolinate synthase activity"/>
    <property type="evidence" value="ECO:0007669"/>
    <property type="project" value="UniProtKB-UniRule"/>
</dbReference>
<comment type="similarity">
    <text evidence="3 12 13">Belongs to the DapA family.</text>
</comment>
<evidence type="ECO:0000313" key="17">
    <source>
        <dbReference type="Proteomes" id="UP000346198"/>
    </source>
</evidence>
<keyword evidence="10 12" id="KW-0704">Schiff base</keyword>
<evidence type="ECO:0000256" key="10">
    <source>
        <dbReference type="ARBA" id="ARBA00023270"/>
    </source>
</evidence>
<feature type="site" description="Part of a proton relay during catalysis" evidence="12">
    <location>
        <position position="108"/>
    </location>
</feature>
<evidence type="ECO:0000256" key="2">
    <source>
        <dbReference type="ARBA" id="ARBA00005120"/>
    </source>
</evidence>
<comment type="function">
    <text evidence="1 12">Catalyzes the condensation of (S)-aspartate-beta-semialdehyde [(S)-ASA] and pyruvate to 4-hydroxy-tetrahydrodipicolinate (HTPA).</text>
</comment>
<evidence type="ECO:0000256" key="11">
    <source>
        <dbReference type="ARBA" id="ARBA00047836"/>
    </source>
</evidence>
<comment type="caution">
    <text evidence="12">Was originally thought to be a dihydrodipicolinate synthase (DHDPS), catalyzing the condensation of (S)-aspartate-beta-semialdehyde [(S)-ASA] and pyruvate to dihydrodipicolinate (DHDP). However, it was shown in E.coli that the product of the enzymatic reaction is not dihydrodipicolinate but in fact (4S)-4-hydroxy-2,3,4,5-tetrahydro-(2S)-dipicolinic acid (HTPA), and that the consecutive dehydration reaction leading to DHDP is not spontaneous but catalyzed by DapB.</text>
</comment>
<keyword evidence="9 12" id="KW-0456">Lyase</keyword>
<evidence type="ECO:0000256" key="7">
    <source>
        <dbReference type="ARBA" id="ARBA00022915"/>
    </source>
</evidence>
<dbReference type="GO" id="GO:0005829">
    <property type="term" value="C:cytosol"/>
    <property type="evidence" value="ECO:0007669"/>
    <property type="project" value="TreeGrafter"/>
</dbReference>
<keyword evidence="17" id="KW-1185">Reference proteome</keyword>
<dbReference type="PROSITE" id="PS00665">
    <property type="entry name" value="DHDPS_1"/>
    <property type="match status" value="1"/>
</dbReference>
<accession>A0A6C2UIT6</accession>
<evidence type="ECO:0000256" key="5">
    <source>
        <dbReference type="ARBA" id="ARBA00022490"/>
    </source>
</evidence>
<dbReference type="PANTHER" id="PTHR12128:SF66">
    <property type="entry name" value="4-HYDROXY-2-OXOGLUTARATE ALDOLASE, MITOCHONDRIAL"/>
    <property type="match status" value="1"/>
</dbReference>
<name>A0A6C2UIT6_9BACT</name>
<dbReference type="InterPro" id="IPR002220">
    <property type="entry name" value="DapA-like"/>
</dbReference>
<dbReference type="Gene3D" id="3.20.20.70">
    <property type="entry name" value="Aldolase class I"/>
    <property type="match status" value="1"/>
</dbReference>
<dbReference type="HAMAP" id="MF_00418">
    <property type="entry name" value="DapA"/>
    <property type="match status" value="1"/>
</dbReference>
<keyword evidence="8 12" id="KW-0457">Lysine biosynthesis</keyword>
<evidence type="ECO:0000256" key="3">
    <source>
        <dbReference type="ARBA" id="ARBA00007592"/>
    </source>
</evidence>
<dbReference type="PIRSF" id="PIRSF001365">
    <property type="entry name" value="DHDPS"/>
    <property type="match status" value="1"/>
</dbReference>
<dbReference type="UniPathway" id="UPA00034">
    <property type="reaction ID" value="UER00017"/>
</dbReference>
<dbReference type="InterPro" id="IPR005263">
    <property type="entry name" value="DapA"/>
</dbReference>
<keyword evidence="6 12" id="KW-0028">Amino-acid biosynthesis</keyword>
<keyword evidence="7 12" id="KW-0220">Diaminopimelate biosynthesis</keyword>